<keyword evidence="3" id="KW-0378">Hydrolase</keyword>
<evidence type="ECO:0000313" key="4">
    <source>
        <dbReference type="Proteomes" id="UP000037510"/>
    </source>
</evidence>
<dbReference type="InterPro" id="IPR001254">
    <property type="entry name" value="Trypsin_dom"/>
</dbReference>
<dbReference type="Proteomes" id="UP000037510">
    <property type="component" value="Unassembled WGS sequence"/>
</dbReference>
<keyword evidence="4" id="KW-1185">Reference proteome</keyword>
<dbReference type="EMBL" id="JTDY01007527">
    <property type="protein sequence ID" value="KOB65134.1"/>
    <property type="molecule type" value="Genomic_DNA"/>
</dbReference>
<proteinExistence type="predicted"/>
<dbReference type="InterPro" id="IPR009003">
    <property type="entry name" value="Peptidase_S1_PA"/>
</dbReference>
<feature type="domain" description="Peptidase S1" evidence="2">
    <location>
        <begin position="14"/>
        <end position="162"/>
    </location>
</feature>
<dbReference type="SMART" id="SM00020">
    <property type="entry name" value="Tryp_SPc"/>
    <property type="match status" value="1"/>
</dbReference>
<dbReference type="GO" id="GO:0004252">
    <property type="term" value="F:serine-type endopeptidase activity"/>
    <property type="evidence" value="ECO:0007669"/>
    <property type="project" value="InterPro"/>
</dbReference>
<dbReference type="PANTHER" id="PTHR24252:SF7">
    <property type="entry name" value="HYALIN"/>
    <property type="match status" value="1"/>
</dbReference>
<comment type="caution">
    <text evidence="3">The sequence shown here is derived from an EMBL/GenBank/DDBJ whole genome shotgun (WGS) entry which is preliminary data.</text>
</comment>
<name>A0A0L7KQ91_OPEBR</name>
<gene>
    <name evidence="3" type="ORF">OBRU01_23176</name>
</gene>
<dbReference type="GO" id="GO:0006508">
    <property type="term" value="P:proteolysis"/>
    <property type="evidence" value="ECO:0007669"/>
    <property type="project" value="UniProtKB-KW"/>
</dbReference>
<keyword evidence="3" id="KW-0812">Transmembrane</keyword>
<organism evidence="3 4">
    <name type="scientific">Operophtera brumata</name>
    <name type="common">Winter moth</name>
    <name type="synonym">Phalaena brumata</name>
    <dbReference type="NCBI Taxonomy" id="104452"/>
    <lineage>
        <taxon>Eukaryota</taxon>
        <taxon>Metazoa</taxon>
        <taxon>Ecdysozoa</taxon>
        <taxon>Arthropoda</taxon>
        <taxon>Hexapoda</taxon>
        <taxon>Insecta</taxon>
        <taxon>Pterygota</taxon>
        <taxon>Neoptera</taxon>
        <taxon>Endopterygota</taxon>
        <taxon>Lepidoptera</taxon>
        <taxon>Glossata</taxon>
        <taxon>Ditrysia</taxon>
        <taxon>Geometroidea</taxon>
        <taxon>Geometridae</taxon>
        <taxon>Larentiinae</taxon>
        <taxon>Operophtera</taxon>
    </lineage>
</organism>
<dbReference type="InterPro" id="IPR018114">
    <property type="entry name" value="TRYPSIN_HIS"/>
</dbReference>
<sequence length="162" mass="17552">CGKRRTIGGARKRIVGGVEASPGDWPFLAAILGGPEEVFYCAGVLVADQWVLTASHCVGNHSDVNGWTIQLGITRRRAHAYYGQKVKVRRVVPHPLYNIGLAVQVRYHECRHRLTVCLWCAVGGASALPRAASPVCLPPAERALAAGTRCTVIGWGKRDDKD</sequence>
<dbReference type="SUPFAM" id="SSF50494">
    <property type="entry name" value="Trypsin-like serine proteases"/>
    <property type="match status" value="1"/>
</dbReference>
<protein>
    <submittedName>
        <fullName evidence="3">Putative transmembrane protease, serine</fullName>
    </submittedName>
</protein>
<dbReference type="AlphaFoldDB" id="A0A0L7KQ91"/>
<dbReference type="PROSITE" id="PS50240">
    <property type="entry name" value="TRYPSIN_DOM"/>
    <property type="match status" value="1"/>
</dbReference>
<dbReference type="InterPro" id="IPR043504">
    <property type="entry name" value="Peptidase_S1_PA_chymotrypsin"/>
</dbReference>
<dbReference type="PANTHER" id="PTHR24252">
    <property type="entry name" value="ACROSIN-RELATED"/>
    <property type="match status" value="1"/>
</dbReference>
<evidence type="ECO:0000313" key="3">
    <source>
        <dbReference type="EMBL" id="KOB65134.1"/>
    </source>
</evidence>
<accession>A0A0L7KQ91</accession>
<keyword evidence="3" id="KW-0645">Protease</keyword>
<reference evidence="3 4" key="1">
    <citation type="journal article" date="2015" name="Genome Biol. Evol.">
        <title>The genome of winter moth (Operophtera brumata) provides a genomic perspective on sexual dimorphism and phenology.</title>
        <authorList>
            <person name="Derks M.F."/>
            <person name="Smit S."/>
            <person name="Salis L."/>
            <person name="Schijlen E."/>
            <person name="Bossers A."/>
            <person name="Mateman C."/>
            <person name="Pijl A.S."/>
            <person name="de Ridder D."/>
            <person name="Groenen M.A."/>
            <person name="Visser M.E."/>
            <person name="Megens H.J."/>
        </authorList>
    </citation>
    <scope>NUCLEOTIDE SEQUENCE [LARGE SCALE GENOMIC DNA]</scope>
    <source>
        <strain evidence="3">WM2013NL</strain>
        <tissue evidence="3">Head and thorax</tissue>
    </source>
</reference>
<keyword evidence="1" id="KW-1015">Disulfide bond</keyword>
<keyword evidence="3" id="KW-0472">Membrane</keyword>
<feature type="non-terminal residue" evidence="3">
    <location>
        <position position="162"/>
    </location>
</feature>
<dbReference type="Pfam" id="PF00089">
    <property type="entry name" value="Trypsin"/>
    <property type="match status" value="1"/>
</dbReference>
<dbReference type="STRING" id="104452.A0A0L7KQ91"/>
<evidence type="ECO:0000259" key="2">
    <source>
        <dbReference type="PROSITE" id="PS50240"/>
    </source>
</evidence>
<evidence type="ECO:0000256" key="1">
    <source>
        <dbReference type="ARBA" id="ARBA00023157"/>
    </source>
</evidence>
<dbReference type="Gene3D" id="2.40.10.10">
    <property type="entry name" value="Trypsin-like serine proteases"/>
    <property type="match status" value="2"/>
</dbReference>
<dbReference type="PROSITE" id="PS00134">
    <property type="entry name" value="TRYPSIN_HIS"/>
    <property type="match status" value="1"/>
</dbReference>
<feature type="non-terminal residue" evidence="3">
    <location>
        <position position="1"/>
    </location>
</feature>